<keyword evidence="3" id="KW-1003">Cell membrane</keyword>
<evidence type="ECO:0000256" key="7">
    <source>
        <dbReference type="SAM" id="Phobius"/>
    </source>
</evidence>
<dbReference type="InterPro" id="IPR014047">
    <property type="entry name" value="Chr_Tranpt_l_chain"/>
</dbReference>
<comment type="similarity">
    <text evidence="2">Belongs to the chromate ion transporter (CHR) (TC 2.A.51) family.</text>
</comment>
<feature type="transmembrane region" description="Helical" evidence="7">
    <location>
        <begin position="81"/>
        <end position="104"/>
    </location>
</feature>
<proteinExistence type="inferred from homology"/>
<feature type="transmembrane region" description="Helical" evidence="7">
    <location>
        <begin position="377"/>
        <end position="396"/>
    </location>
</feature>
<comment type="caution">
    <text evidence="8">The sequence shown here is derived from an EMBL/GenBank/DDBJ whole genome shotgun (WGS) entry which is preliminary data.</text>
</comment>
<keyword evidence="6 7" id="KW-0472">Membrane</keyword>
<dbReference type="EMBL" id="JACHHB010000005">
    <property type="protein sequence ID" value="MBB5173305.1"/>
    <property type="molecule type" value="Genomic_DNA"/>
</dbReference>
<dbReference type="NCBIfam" id="TIGR00937">
    <property type="entry name" value="2A51"/>
    <property type="match status" value="1"/>
</dbReference>
<dbReference type="PANTHER" id="PTHR33567:SF3">
    <property type="entry name" value="CHROMATE ION TRANSPORTER (EUROFUNG)"/>
    <property type="match status" value="1"/>
</dbReference>
<evidence type="ECO:0000313" key="9">
    <source>
        <dbReference type="Proteomes" id="UP000551878"/>
    </source>
</evidence>
<keyword evidence="9" id="KW-1185">Reference proteome</keyword>
<dbReference type="AlphaFoldDB" id="A0A840QPK7"/>
<dbReference type="PANTHER" id="PTHR33567">
    <property type="entry name" value="CHROMATE ION TRANSPORTER (EUROFUNG)"/>
    <property type="match status" value="1"/>
</dbReference>
<keyword evidence="5 7" id="KW-1133">Transmembrane helix</keyword>
<reference evidence="8 9" key="1">
    <citation type="submission" date="2020-08" db="EMBL/GenBank/DDBJ databases">
        <title>Genomic Encyclopedia of Type Strains, Phase IV (KMG-IV): sequencing the most valuable type-strain genomes for metagenomic binning, comparative biology and taxonomic classification.</title>
        <authorList>
            <person name="Goeker M."/>
        </authorList>
    </citation>
    <scope>NUCLEOTIDE SEQUENCE [LARGE SCALE GENOMIC DNA]</scope>
    <source>
        <strain evidence="8 9">DSM 24696</strain>
    </source>
</reference>
<feature type="transmembrane region" description="Helical" evidence="7">
    <location>
        <begin position="296"/>
        <end position="319"/>
    </location>
</feature>
<dbReference type="PIRSF" id="PIRSF004810">
    <property type="entry name" value="ChrA"/>
    <property type="match status" value="1"/>
</dbReference>
<protein>
    <submittedName>
        <fullName evidence="8">Chromate transporter</fullName>
    </submittedName>
</protein>
<evidence type="ECO:0000256" key="3">
    <source>
        <dbReference type="ARBA" id="ARBA00022475"/>
    </source>
</evidence>
<evidence type="ECO:0000313" key="8">
    <source>
        <dbReference type="EMBL" id="MBB5173305.1"/>
    </source>
</evidence>
<keyword evidence="4 7" id="KW-0812">Transmembrane</keyword>
<evidence type="ECO:0000256" key="5">
    <source>
        <dbReference type="ARBA" id="ARBA00022989"/>
    </source>
</evidence>
<dbReference type="GO" id="GO:0015109">
    <property type="term" value="F:chromate transmembrane transporter activity"/>
    <property type="evidence" value="ECO:0007669"/>
    <property type="project" value="InterPro"/>
</dbReference>
<feature type="transmembrane region" description="Helical" evidence="7">
    <location>
        <begin position="116"/>
        <end position="135"/>
    </location>
</feature>
<feature type="transmembrane region" description="Helical" evidence="7">
    <location>
        <begin position="200"/>
        <end position="220"/>
    </location>
</feature>
<organism evidence="8 9">
    <name type="scientific">Texcoconibacillus texcoconensis</name>
    <dbReference type="NCBI Taxonomy" id="1095777"/>
    <lineage>
        <taxon>Bacteria</taxon>
        <taxon>Bacillati</taxon>
        <taxon>Bacillota</taxon>
        <taxon>Bacilli</taxon>
        <taxon>Bacillales</taxon>
        <taxon>Bacillaceae</taxon>
        <taxon>Texcoconibacillus</taxon>
    </lineage>
</organism>
<dbReference type="InterPro" id="IPR003370">
    <property type="entry name" value="Chromate_transpt"/>
</dbReference>
<name>A0A840QPK7_9BACI</name>
<dbReference type="RefSeq" id="WP_184663753.1">
    <property type="nucleotide sequence ID" value="NZ_JACHHB010000005.1"/>
</dbReference>
<evidence type="ECO:0000256" key="6">
    <source>
        <dbReference type="ARBA" id="ARBA00023136"/>
    </source>
</evidence>
<sequence>MEGNPQRLRYLWTIFIVSFRLGCTSFGGPVAHLGYFHEEYVRRRKWLDEKSYADLIALSQFLPGPGSSQVGMGIGMMRGGLLGGMVSFLGFTLPSVIILVLFALFIQQAGVDTQTWIQGLKIVAVAVVAHALLGMGKKLAPDRDRATLAVAAFIVITLIQTTWSQVAVILLAGLIGYFLFTRTEENEEGAMTRLPISRKTGALSLTLFTLLLVALPLLNYVTTSLFVQLIDLFYRAGSLVFGGGHVVLPLLEREVVPTGLVGEEAFLAGYGVAQAVPGPLFTFASYLGAVIGGWPMAILATVAIFLPAFLLIIGVLPFWDELRTKKWAKGALKGINASVVGILAAAFYDPIWTSTIHHTYDIAGAAFLFAMLVYWKLPAWSVVFVGICFGSLYTLFL</sequence>
<feature type="transmembrane region" description="Helical" evidence="7">
    <location>
        <begin position="147"/>
        <end position="180"/>
    </location>
</feature>
<gene>
    <name evidence="8" type="ORF">HNQ41_001474</name>
</gene>
<evidence type="ECO:0000256" key="2">
    <source>
        <dbReference type="ARBA" id="ARBA00005262"/>
    </source>
</evidence>
<comment type="subcellular location">
    <subcellularLocation>
        <location evidence="1">Cell membrane</location>
        <topology evidence="1">Multi-pass membrane protein</topology>
    </subcellularLocation>
</comment>
<dbReference type="GO" id="GO:0005886">
    <property type="term" value="C:plasma membrane"/>
    <property type="evidence" value="ECO:0007669"/>
    <property type="project" value="UniProtKB-SubCell"/>
</dbReference>
<dbReference type="Proteomes" id="UP000551878">
    <property type="component" value="Unassembled WGS sequence"/>
</dbReference>
<accession>A0A840QPK7</accession>
<feature type="transmembrane region" description="Helical" evidence="7">
    <location>
        <begin position="12"/>
        <end position="36"/>
    </location>
</feature>
<dbReference type="Pfam" id="PF02417">
    <property type="entry name" value="Chromate_transp"/>
    <property type="match status" value="2"/>
</dbReference>
<feature type="transmembrane region" description="Helical" evidence="7">
    <location>
        <begin position="331"/>
        <end position="348"/>
    </location>
</feature>
<evidence type="ECO:0000256" key="4">
    <source>
        <dbReference type="ARBA" id="ARBA00022692"/>
    </source>
</evidence>
<evidence type="ECO:0000256" key="1">
    <source>
        <dbReference type="ARBA" id="ARBA00004651"/>
    </source>
</evidence>